<proteinExistence type="predicted"/>
<keyword evidence="2" id="KW-1185">Reference proteome</keyword>
<gene>
    <name evidence="1" type="ORF">NLG97_g6360</name>
</gene>
<accession>A0ACC1QPW4</accession>
<dbReference type="Proteomes" id="UP001148737">
    <property type="component" value="Unassembled WGS sequence"/>
</dbReference>
<protein>
    <submittedName>
        <fullName evidence="1">Uncharacterized protein</fullName>
    </submittedName>
</protein>
<sequence>MKFVISALALAGAAVAGTQVNWYGCSGESDRTVANEGGCTNVAGFHTTNLCGILVPPPGTDRCEFYTTSCGNPFGDTYYCSVASGRCDTRHWPAIDSYRCWSR</sequence>
<name>A0ACC1QPW4_9HYPO</name>
<organism evidence="1 2">
    <name type="scientific">Lecanicillium saksenae</name>
    <dbReference type="NCBI Taxonomy" id="468837"/>
    <lineage>
        <taxon>Eukaryota</taxon>
        <taxon>Fungi</taxon>
        <taxon>Dikarya</taxon>
        <taxon>Ascomycota</taxon>
        <taxon>Pezizomycotina</taxon>
        <taxon>Sordariomycetes</taxon>
        <taxon>Hypocreomycetidae</taxon>
        <taxon>Hypocreales</taxon>
        <taxon>Cordycipitaceae</taxon>
        <taxon>Lecanicillium</taxon>
    </lineage>
</organism>
<evidence type="ECO:0000313" key="2">
    <source>
        <dbReference type="Proteomes" id="UP001148737"/>
    </source>
</evidence>
<dbReference type="EMBL" id="JANAKD010000827">
    <property type="protein sequence ID" value="KAJ3487671.1"/>
    <property type="molecule type" value="Genomic_DNA"/>
</dbReference>
<evidence type="ECO:0000313" key="1">
    <source>
        <dbReference type="EMBL" id="KAJ3487671.1"/>
    </source>
</evidence>
<comment type="caution">
    <text evidence="1">The sequence shown here is derived from an EMBL/GenBank/DDBJ whole genome shotgun (WGS) entry which is preliminary data.</text>
</comment>
<reference evidence="1" key="1">
    <citation type="submission" date="2022-07" db="EMBL/GenBank/DDBJ databases">
        <title>Genome Sequence of Lecanicillium saksenae.</title>
        <authorList>
            <person name="Buettner E."/>
        </authorList>
    </citation>
    <scope>NUCLEOTIDE SEQUENCE</scope>
    <source>
        <strain evidence="1">VT-O1</strain>
    </source>
</reference>